<dbReference type="SUPFAM" id="SSF52833">
    <property type="entry name" value="Thioredoxin-like"/>
    <property type="match status" value="1"/>
</dbReference>
<evidence type="ECO:0000259" key="6">
    <source>
        <dbReference type="PROSITE" id="PS50404"/>
    </source>
</evidence>
<dbReference type="WBParaSite" id="L893_g19079.t1">
    <property type="protein sequence ID" value="L893_g19079.t1"/>
    <property type="gene ID" value="L893_g19079"/>
</dbReference>
<feature type="domain" description="GST C-terminal" evidence="7">
    <location>
        <begin position="113"/>
        <end position="238"/>
    </location>
</feature>
<reference evidence="9" key="1">
    <citation type="submission" date="2016-11" db="UniProtKB">
        <authorList>
            <consortium name="WormBaseParasite"/>
        </authorList>
    </citation>
    <scope>IDENTIFICATION</scope>
</reference>
<evidence type="ECO:0000256" key="2">
    <source>
        <dbReference type="ARBA" id="ARBA00022679"/>
    </source>
</evidence>
<dbReference type="Gene3D" id="3.40.30.10">
    <property type="entry name" value="Glutaredoxin"/>
    <property type="match status" value="1"/>
</dbReference>
<comment type="catalytic activity">
    <reaction evidence="4">
        <text>RX + glutathione = an S-substituted glutathione + a halide anion + H(+)</text>
        <dbReference type="Rhea" id="RHEA:16437"/>
        <dbReference type="ChEBI" id="CHEBI:15378"/>
        <dbReference type="ChEBI" id="CHEBI:16042"/>
        <dbReference type="ChEBI" id="CHEBI:17792"/>
        <dbReference type="ChEBI" id="CHEBI:57925"/>
        <dbReference type="ChEBI" id="CHEBI:90779"/>
        <dbReference type="EC" id="2.5.1.18"/>
    </reaction>
</comment>
<feature type="domain" description="GST N-terminal" evidence="6">
    <location>
        <begin position="34"/>
        <end position="111"/>
    </location>
</feature>
<evidence type="ECO:0000313" key="8">
    <source>
        <dbReference type="Proteomes" id="UP000095287"/>
    </source>
</evidence>
<evidence type="ECO:0000259" key="7">
    <source>
        <dbReference type="PROSITE" id="PS50405"/>
    </source>
</evidence>
<comment type="similarity">
    <text evidence="3">Belongs to the GST superfamily. Sigma family.</text>
</comment>
<dbReference type="CDD" id="cd03192">
    <property type="entry name" value="GST_C_Sigma_like"/>
    <property type="match status" value="1"/>
</dbReference>
<dbReference type="SUPFAM" id="SSF47616">
    <property type="entry name" value="GST C-terminal domain-like"/>
    <property type="match status" value="1"/>
</dbReference>
<accession>A0A1I7YRS7</accession>
<dbReference type="Pfam" id="PF14497">
    <property type="entry name" value="GST_C_3"/>
    <property type="match status" value="1"/>
</dbReference>
<dbReference type="Proteomes" id="UP000095287">
    <property type="component" value="Unplaced"/>
</dbReference>
<dbReference type="InterPro" id="IPR010987">
    <property type="entry name" value="Glutathione-S-Trfase_C-like"/>
</dbReference>
<dbReference type="InterPro" id="IPR036249">
    <property type="entry name" value="Thioredoxin-like_sf"/>
</dbReference>
<dbReference type="Gene3D" id="1.20.1050.10">
    <property type="match status" value="1"/>
</dbReference>
<dbReference type="InterPro" id="IPR040079">
    <property type="entry name" value="Glutathione_S-Trfase"/>
</dbReference>
<dbReference type="AlphaFoldDB" id="A0A1I7YRS7"/>
<evidence type="ECO:0000256" key="1">
    <source>
        <dbReference type="ARBA" id="ARBA00012452"/>
    </source>
</evidence>
<dbReference type="Pfam" id="PF02798">
    <property type="entry name" value="GST_N"/>
    <property type="match status" value="1"/>
</dbReference>
<protein>
    <recommendedName>
        <fullName evidence="1">glutathione transferase</fullName>
        <ecNumber evidence="1">2.5.1.18</ecNumber>
    </recommendedName>
    <alternativeName>
        <fullName evidence="5">GST class-sigma</fullName>
    </alternativeName>
</protein>
<dbReference type="SFLD" id="SFLDG01205">
    <property type="entry name" value="AMPS.1"/>
    <property type="match status" value="1"/>
</dbReference>
<sequence>MPLARHDAFREKQLKLSRRAAMYRLEMRKCKNATDYELIYFDLRNLAESARLMFECSGTKYDDVRITASEWAEMKKSTPFGVLPVLKVNGRAISESQAINRYLAGALGFAGRNNFENAQIDAFADYFKDFRSAIRPYTYVAGGIREGDVEELHKKIFLPAVELYFPKFCERLKATDGDFLFDFGVSWVDFDIADCLLTLLGFDSHLLDNYPELGRMVTAVREIPTLKSYFERRPVRAI</sequence>
<dbReference type="PROSITE" id="PS50404">
    <property type="entry name" value="GST_NTER"/>
    <property type="match status" value="1"/>
</dbReference>
<dbReference type="InterPro" id="IPR004045">
    <property type="entry name" value="Glutathione_S-Trfase_N"/>
</dbReference>
<organism evidence="8 9">
    <name type="scientific">Steinernema glaseri</name>
    <dbReference type="NCBI Taxonomy" id="37863"/>
    <lineage>
        <taxon>Eukaryota</taxon>
        <taxon>Metazoa</taxon>
        <taxon>Ecdysozoa</taxon>
        <taxon>Nematoda</taxon>
        <taxon>Chromadorea</taxon>
        <taxon>Rhabditida</taxon>
        <taxon>Tylenchina</taxon>
        <taxon>Panagrolaimomorpha</taxon>
        <taxon>Strongyloidoidea</taxon>
        <taxon>Steinernematidae</taxon>
        <taxon>Steinernema</taxon>
    </lineage>
</organism>
<evidence type="ECO:0000256" key="5">
    <source>
        <dbReference type="ARBA" id="ARBA00078118"/>
    </source>
</evidence>
<evidence type="ECO:0000256" key="3">
    <source>
        <dbReference type="ARBA" id="ARBA00038317"/>
    </source>
</evidence>
<dbReference type="CDD" id="cd03039">
    <property type="entry name" value="GST_N_Sigma_like"/>
    <property type="match status" value="1"/>
</dbReference>
<proteinExistence type="inferred from homology"/>
<dbReference type="FunFam" id="3.40.30.10:FF:000258">
    <property type="entry name" value="Glutathione S-transferase"/>
    <property type="match status" value="1"/>
</dbReference>
<dbReference type="InterPro" id="IPR036282">
    <property type="entry name" value="Glutathione-S-Trfase_C_sf"/>
</dbReference>
<dbReference type="PANTHER" id="PTHR11571">
    <property type="entry name" value="GLUTATHIONE S-TRANSFERASE"/>
    <property type="match status" value="1"/>
</dbReference>
<dbReference type="PANTHER" id="PTHR11571:SF256">
    <property type="entry name" value="GST C-TERMINAL DOMAIN-CONTAINING PROTEIN-RELATED"/>
    <property type="match status" value="1"/>
</dbReference>
<dbReference type="GO" id="GO:0006749">
    <property type="term" value="P:glutathione metabolic process"/>
    <property type="evidence" value="ECO:0007669"/>
    <property type="project" value="TreeGrafter"/>
</dbReference>
<dbReference type="InterPro" id="IPR004046">
    <property type="entry name" value="GST_C"/>
</dbReference>
<evidence type="ECO:0000313" key="9">
    <source>
        <dbReference type="WBParaSite" id="L893_g19079.t1"/>
    </source>
</evidence>
<dbReference type="PROSITE" id="PS50405">
    <property type="entry name" value="GST_CTER"/>
    <property type="match status" value="1"/>
</dbReference>
<dbReference type="SFLD" id="SFLDS00019">
    <property type="entry name" value="Glutathione_Transferase_(cytos"/>
    <property type="match status" value="1"/>
</dbReference>
<dbReference type="SFLD" id="SFLDG00363">
    <property type="entry name" value="AMPS_(cytGST):_Alpha-__Mu-__Pi"/>
    <property type="match status" value="1"/>
</dbReference>
<keyword evidence="2" id="KW-0808">Transferase</keyword>
<dbReference type="EC" id="2.5.1.18" evidence="1"/>
<keyword evidence="8" id="KW-1185">Reference proteome</keyword>
<dbReference type="GO" id="GO:0005737">
    <property type="term" value="C:cytoplasm"/>
    <property type="evidence" value="ECO:0007669"/>
    <property type="project" value="UniProtKB-ARBA"/>
</dbReference>
<dbReference type="FunFam" id="1.20.1050.10:FF:000031">
    <property type="entry name" value="Glutathione S-Transferase"/>
    <property type="match status" value="1"/>
</dbReference>
<evidence type="ECO:0000256" key="4">
    <source>
        <dbReference type="ARBA" id="ARBA00047960"/>
    </source>
</evidence>
<name>A0A1I7YRS7_9BILA</name>
<dbReference type="GO" id="GO:0004364">
    <property type="term" value="F:glutathione transferase activity"/>
    <property type="evidence" value="ECO:0007669"/>
    <property type="project" value="UniProtKB-EC"/>
</dbReference>
<dbReference type="InterPro" id="IPR050213">
    <property type="entry name" value="GST_superfamily"/>
</dbReference>